<accession>A0A6J4S0Y4</accession>
<gene>
    <name evidence="1" type="ORF">AVDCRST_MAG96-1058</name>
</gene>
<protein>
    <submittedName>
        <fullName evidence="1">Uncharacterized protein</fullName>
    </submittedName>
</protein>
<organism evidence="1">
    <name type="scientific">uncultured Segetibacter sp</name>
    <dbReference type="NCBI Taxonomy" id="481133"/>
    <lineage>
        <taxon>Bacteria</taxon>
        <taxon>Pseudomonadati</taxon>
        <taxon>Bacteroidota</taxon>
        <taxon>Chitinophagia</taxon>
        <taxon>Chitinophagales</taxon>
        <taxon>Chitinophagaceae</taxon>
        <taxon>Segetibacter</taxon>
        <taxon>environmental samples</taxon>
    </lineage>
</organism>
<proteinExistence type="predicted"/>
<dbReference type="AlphaFoldDB" id="A0A6J4S0Y4"/>
<reference evidence="1" key="1">
    <citation type="submission" date="2020-02" db="EMBL/GenBank/DDBJ databases">
        <authorList>
            <person name="Meier V. D."/>
        </authorList>
    </citation>
    <scope>NUCLEOTIDE SEQUENCE</scope>
    <source>
        <strain evidence="1">AVDCRST_MAG96</strain>
    </source>
</reference>
<name>A0A6J4S0Y4_9BACT</name>
<dbReference type="EMBL" id="CADCVN010000399">
    <property type="protein sequence ID" value="CAA9482062.1"/>
    <property type="molecule type" value="Genomic_DNA"/>
</dbReference>
<evidence type="ECO:0000313" key="1">
    <source>
        <dbReference type="EMBL" id="CAA9482062.1"/>
    </source>
</evidence>
<sequence length="79" mass="9290">MGKSYKEILCFLLLGKQKAQYLKFSFQLQRKLPTSQKHEKQWVRQRFPAQASQTTVRQPPRSYGSCYPNPCFTPLPVVR</sequence>